<dbReference type="Gene3D" id="3.30.70.330">
    <property type="match status" value="2"/>
</dbReference>
<evidence type="ECO:0000256" key="2">
    <source>
        <dbReference type="PROSITE-ProRule" id="PRU00176"/>
    </source>
</evidence>
<feature type="region of interest" description="Disordered" evidence="3">
    <location>
        <begin position="450"/>
        <end position="469"/>
    </location>
</feature>
<feature type="compositionally biased region" description="Gly residues" evidence="3">
    <location>
        <begin position="459"/>
        <end position="469"/>
    </location>
</feature>
<dbReference type="SUPFAM" id="SSF54928">
    <property type="entry name" value="RNA-binding domain, RBD"/>
    <property type="match status" value="2"/>
</dbReference>
<dbReference type="InterPro" id="IPR000504">
    <property type="entry name" value="RRM_dom"/>
</dbReference>
<evidence type="ECO:0000313" key="6">
    <source>
        <dbReference type="Proteomes" id="UP001418222"/>
    </source>
</evidence>
<dbReference type="GO" id="GO:0003723">
    <property type="term" value="F:RNA binding"/>
    <property type="evidence" value="ECO:0007669"/>
    <property type="project" value="UniProtKB-UniRule"/>
</dbReference>
<feature type="domain" description="RRM" evidence="4">
    <location>
        <begin position="209"/>
        <end position="301"/>
    </location>
</feature>
<dbReference type="PROSITE" id="PS50102">
    <property type="entry name" value="RRM"/>
    <property type="match status" value="2"/>
</dbReference>
<evidence type="ECO:0000256" key="3">
    <source>
        <dbReference type="SAM" id="MobiDB-lite"/>
    </source>
</evidence>
<evidence type="ECO:0000256" key="1">
    <source>
        <dbReference type="ARBA" id="ARBA00022884"/>
    </source>
</evidence>
<keyword evidence="1 2" id="KW-0694">RNA-binding</keyword>
<dbReference type="GO" id="GO:0005634">
    <property type="term" value="C:nucleus"/>
    <property type="evidence" value="ECO:0007669"/>
    <property type="project" value="TreeGrafter"/>
</dbReference>
<dbReference type="Proteomes" id="UP001418222">
    <property type="component" value="Unassembled WGS sequence"/>
</dbReference>
<comment type="caution">
    <text evidence="5">The sequence shown here is derived from an EMBL/GenBank/DDBJ whole genome shotgun (WGS) entry which is preliminary data.</text>
</comment>
<feature type="domain" description="RRM" evidence="4">
    <location>
        <begin position="117"/>
        <end position="218"/>
    </location>
</feature>
<dbReference type="InterPro" id="IPR035979">
    <property type="entry name" value="RBD_domain_sf"/>
</dbReference>
<feature type="region of interest" description="Disordered" evidence="3">
    <location>
        <begin position="1"/>
        <end position="70"/>
    </location>
</feature>
<dbReference type="PANTHER" id="PTHR48024">
    <property type="entry name" value="GEO13361P1-RELATED"/>
    <property type="match status" value="1"/>
</dbReference>
<reference evidence="5 6" key="1">
    <citation type="journal article" date="2022" name="Nat. Plants">
        <title>Genomes of leafy and leafless Platanthera orchids illuminate the evolution of mycoheterotrophy.</title>
        <authorList>
            <person name="Li M.H."/>
            <person name="Liu K.W."/>
            <person name="Li Z."/>
            <person name="Lu H.C."/>
            <person name="Ye Q.L."/>
            <person name="Zhang D."/>
            <person name="Wang J.Y."/>
            <person name="Li Y.F."/>
            <person name="Zhong Z.M."/>
            <person name="Liu X."/>
            <person name="Yu X."/>
            <person name="Liu D.K."/>
            <person name="Tu X.D."/>
            <person name="Liu B."/>
            <person name="Hao Y."/>
            <person name="Liao X.Y."/>
            <person name="Jiang Y.T."/>
            <person name="Sun W.H."/>
            <person name="Chen J."/>
            <person name="Chen Y.Q."/>
            <person name="Ai Y."/>
            <person name="Zhai J.W."/>
            <person name="Wu S.S."/>
            <person name="Zhou Z."/>
            <person name="Hsiao Y.Y."/>
            <person name="Wu W.L."/>
            <person name="Chen Y.Y."/>
            <person name="Lin Y.F."/>
            <person name="Hsu J.L."/>
            <person name="Li C.Y."/>
            <person name="Wang Z.W."/>
            <person name="Zhao X."/>
            <person name="Zhong W.Y."/>
            <person name="Ma X.K."/>
            <person name="Ma L."/>
            <person name="Huang J."/>
            <person name="Chen G.Z."/>
            <person name="Huang M.Z."/>
            <person name="Huang L."/>
            <person name="Peng D.H."/>
            <person name="Luo Y.B."/>
            <person name="Zou S.Q."/>
            <person name="Chen S.P."/>
            <person name="Lan S."/>
            <person name="Tsai W.C."/>
            <person name="Van de Peer Y."/>
            <person name="Liu Z.J."/>
        </authorList>
    </citation>
    <scope>NUCLEOTIDE SEQUENCE [LARGE SCALE GENOMIC DNA]</scope>
    <source>
        <strain evidence="5">Lor287</strain>
    </source>
</reference>
<evidence type="ECO:0000259" key="4">
    <source>
        <dbReference type="PROSITE" id="PS50102"/>
    </source>
</evidence>
<dbReference type="EMBL" id="JBBWWQ010000014">
    <property type="protein sequence ID" value="KAK8930829.1"/>
    <property type="molecule type" value="Genomic_DNA"/>
</dbReference>
<protein>
    <recommendedName>
        <fullName evidence="4">RRM domain-containing protein</fullName>
    </recommendedName>
</protein>
<organism evidence="5 6">
    <name type="scientific">Platanthera zijinensis</name>
    <dbReference type="NCBI Taxonomy" id="2320716"/>
    <lineage>
        <taxon>Eukaryota</taxon>
        <taxon>Viridiplantae</taxon>
        <taxon>Streptophyta</taxon>
        <taxon>Embryophyta</taxon>
        <taxon>Tracheophyta</taxon>
        <taxon>Spermatophyta</taxon>
        <taxon>Magnoliopsida</taxon>
        <taxon>Liliopsida</taxon>
        <taxon>Asparagales</taxon>
        <taxon>Orchidaceae</taxon>
        <taxon>Orchidoideae</taxon>
        <taxon>Orchideae</taxon>
        <taxon>Orchidinae</taxon>
        <taxon>Platanthera</taxon>
    </lineage>
</organism>
<keyword evidence="6" id="KW-1185">Reference proteome</keyword>
<feature type="compositionally biased region" description="Basic residues" evidence="3">
    <location>
        <begin position="19"/>
        <end position="35"/>
    </location>
</feature>
<name>A0AAP0B754_9ASPA</name>
<dbReference type="InterPro" id="IPR012677">
    <property type="entry name" value="Nucleotide-bd_a/b_plait_sf"/>
</dbReference>
<dbReference type="Pfam" id="PF00076">
    <property type="entry name" value="RRM_1"/>
    <property type="match status" value="2"/>
</dbReference>
<dbReference type="InterPro" id="IPR050886">
    <property type="entry name" value="RNA-binding_reg"/>
</dbReference>
<dbReference type="AlphaFoldDB" id="A0AAP0B754"/>
<dbReference type="SMART" id="SM00360">
    <property type="entry name" value="RRM"/>
    <property type="match status" value="2"/>
</dbReference>
<feature type="compositionally biased region" description="Acidic residues" evidence="3">
    <location>
        <begin position="54"/>
        <end position="70"/>
    </location>
</feature>
<evidence type="ECO:0000313" key="5">
    <source>
        <dbReference type="EMBL" id="KAK8930829.1"/>
    </source>
</evidence>
<proteinExistence type="predicted"/>
<gene>
    <name evidence="5" type="ORF">KSP39_PZI017034</name>
</gene>
<dbReference type="PANTHER" id="PTHR48024:SF9">
    <property type="entry name" value="UBP1-ASSOCIATED PROTEINS 1A-RELATED"/>
    <property type="match status" value="1"/>
</dbReference>
<sequence>MGKSRGKEKKSPVIVPSKMAKKVIKGRPRKKKHVQKQPESLEDNDPVLFGSDHDAEEEEEDDDDEVDEENLSPEDIQLLLEPYSKDQLISFLADAAVDDSALLTQIRSAADRDVAHRKIFVRGLGWDVTSEILQEAFRSYGPIVDCNVVVDRATGRNKGFGFVLFATRDGASAALKSPDKRIGNRMASCQLASIGFSPSASGFPDAAQRRIYVSNVTTDASPEKLKAFFATFGEIESGPSGFDMLTGKSRGFAIFVYRTLDGVTKALQEPYKMFEGNQLHCKLAFDHSQKGRSPAIAGAPQSLPVINQQPALSAMAAAQNAAFLSQNPAYGMMFVQNPLLANAALNQNSLAALNPAALAAFNPSASLIAPQGQSFMGQSYGGQGYGGQGYGGQGYGVPGYGGQSYGGQSYGGQSYGGQGYGSLGVGLGGSTVFGAYGALESGGLSYGGSQLGQSSSGTQGNGYLGGFRQ</sequence>
<accession>A0AAP0B754</accession>